<dbReference type="EMBL" id="JAGGKG010000029">
    <property type="protein sequence ID" value="MBP1907578.1"/>
    <property type="molecule type" value="Genomic_DNA"/>
</dbReference>
<feature type="transmembrane region" description="Helical" evidence="1">
    <location>
        <begin position="64"/>
        <end position="86"/>
    </location>
</feature>
<dbReference type="Pfam" id="PF07441">
    <property type="entry name" value="BofA"/>
    <property type="match status" value="1"/>
</dbReference>
<accession>A0ABS4FYC8</accession>
<name>A0ABS4FYC8_9BACL</name>
<organism evidence="2 3">
    <name type="scientific">Paenibacillus turicensis</name>
    <dbReference type="NCBI Taxonomy" id="160487"/>
    <lineage>
        <taxon>Bacteria</taxon>
        <taxon>Bacillati</taxon>
        <taxon>Bacillota</taxon>
        <taxon>Bacilli</taxon>
        <taxon>Bacillales</taxon>
        <taxon>Paenibacillaceae</taxon>
        <taxon>Paenibacillus</taxon>
    </lineage>
</organism>
<keyword evidence="1" id="KW-0472">Membrane</keyword>
<proteinExistence type="predicted"/>
<sequence length="87" mass="9649">MKTIWLGVLLFSAVMLLYVTIFKKIGFAWVNKFMFHIVLAALGLYIVNYSGILASVYIPLNPVTLSTVFILGLPGVALLFALKIMLI</sequence>
<gene>
    <name evidence="2" type="ORF">J2Z32_004255</name>
</gene>
<dbReference type="RefSeq" id="WP_342453986.1">
    <property type="nucleotide sequence ID" value="NZ_JAGGKG010000029.1"/>
</dbReference>
<feature type="transmembrane region" description="Helical" evidence="1">
    <location>
        <begin position="34"/>
        <end position="58"/>
    </location>
</feature>
<keyword evidence="1" id="KW-1133">Transmembrane helix</keyword>
<dbReference type="Proteomes" id="UP001519272">
    <property type="component" value="Unassembled WGS sequence"/>
</dbReference>
<feature type="transmembrane region" description="Helical" evidence="1">
    <location>
        <begin position="6"/>
        <end position="22"/>
    </location>
</feature>
<keyword evidence="1" id="KW-0812">Transmembrane</keyword>
<evidence type="ECO:0000313" key="3">
    <source>
        <dbReference type="Proteomes" id="UP001519272"/>
    </source>
</evidence>
<evidence type="ECO:0000256" key="1">
    <source>
        <dbReference type="SAM" id="Phobius"/>
    </source>
</evidence>
<reference evidence="2 3" key="1">
    <citation type="submission" date="2021-03" db="EMBL/GenBank/DDBJ databases">
        <title>Genomic Encyclopedia of Type Strains, Phase IV (KMG-IV): sequencing the most valuable type-strain genomes for metagenomic binning, comparative biology and taxonomic classification.</title>
        <authorList>
            <person name="Goeker M."/>
        </authorList>
    </citation>
    <scope>NUCLEOTIDE SEQUENCE [LARGE SCALE GENOMIC DNA]</scope>
    <source>
        <strain evidence="2 3">DSM 14349</strain>
    </source>
</reference>
<dbReference type="InterPro" id="IPR010001">
    <property type="entry name" value="BofA"/>
</dbReference>
<evidence type="ECO:0000313" key="2">
    <source>
        <dbReference type="EMBL" id="MBP1907578.1"/>
    </source>
</evidence>
<comment type="caution">
    <text evidence="2">The sequence shown here is derived from an EMBL/GenBank/DDBJ whole genome shotgun (WGS) entry which is preliminary data.</text>
</comment>
<protein>
    <submittedName>
        <fullName evidence="2">Inhibitor of the pro-sigma K processing machinery</fullName>
    </submittedName>
</protein>
<keyword evidence="3" id="KW-1185">Reference proteome</keyword>